<accession>A0A917WZH8</accession>
<gene>
    <name evidence="2" type="ORF">GCM10011351_31250</name>
</gene>
<keyword evidence="3" id="KW-1185">Reference proteome</keyword>
<organism evidence="2 3">
    <name type="scientific">Paraliobacillus quinghaiensis</name>
    <dbReference type="NCBI Taxonomy" id="470815"/>
    <lineage>
        <taxon>Bacteria</taxon>
        <taxon>Bacillati</taxon>
        <taxon>Bacillota</taxon>
        <taxon>Bacilli</taxon>
        <taxon>Bacillales</taxon>
        <taxon>Bacillaceae</taxon>
        <taxon>Paraliobacillus</taxon>
    </lineage>
</organism>
<evidence type="ECO:0000313" key="3">
    <source>
        <dbReference type="Proteomes" id="UP000618460"/>
    </source>
</evidence>
<keyword evidence="1" id="KW-0472">Membrane</keyword>
<evidence type="ECO:0000313" key="2">
    <source>
        <dbReference type="EMBL" id="GGM43017.1"/>
    </source>
</evidence>
<reference evidence="2" key="1">
    <citation type="journal article" date="2014" name="Int. J. Syst. Evol. Microbiol.">
        <title>Complete genome sequence of Corynebacterium casei LMG S-19264T (=DSM 44701T), isolated from a smear-ripened cheese.</title>
        <authorList>
            <consortium name="US DOE Joint Genome Institute (JGI-PGF)"/>
            <person name="Walter F."/>
            <person name="Albersmeier A."/>
            <person name="Kalinowski J."/>
            <person name="Ruckert C."/>
        </authorList>
    </citation>
    <scope>NUCLEOTIDE SEQUENCE</scope>
    <source>
        <strain evidence="2">CGMCC 1.6333</strain>
    </source>
</reference>
<feature type="transmembrane region" description="Helical" evidence="1">
    <location>
        <begin position="20"/>
        <end position="46"/>
    </location>
</feature>
<keyword evidence="1" id="KW-1133">Transmembrane helix</keyword>
<protein>
    <submittedName>
        <fullName evidence="2">Uncharacterized protein</fullName>
    </submittedName>
</protein>
<comment type="caution">
    <text evidence="2">The sequence shown here is derived from an EMBL/GenBank/DDBJ whole genome shotgun (WGS) entry which is preliminary data.</text>
</comment>
<name>A0A917WZH8_9BACI</name>
<dbReference type="EMBL" id="BMLG01000032">
    <property type="protein sequence ID" value="GGM43017.1"/>
    <property type="molecule type" value="Genomic_DNA"/>
</dbReference>
<sequence>MSLFAQPTKPIKTITTMVDIILFLIMNSPSFVILYSLLFYITATLLKQEQANILIKNSHPVTLSGSFHIAYH</sequence>
<reference evidence="2" key="2">
    <citation type="submission" date="2020-09" db="EMBL/GenBank/DDBJ databases">
        <authorList>
            <person name="Sun Q."/>
            <person name="Zhou Y."/>
        </authorList>
    </citation>
    <scope>NUCLEOTIDE SEQUENCE</scope>
    <source>
        <strain evidence="2">CGMCC 1.6333</strain>
    </source>
</reference>
<dbReference type="AlphaFoldDB" id="A0A917WZH8"/>
<evidence type="ECO:0000256" key="1">
    <source>
        <dbReference type="SAM" id="Phobius"/>
    </source>
</evidence>
<keyword evidence="1" id="KW-0812">Transmembrane</keyword>
<proteinExistence type="predicted"/>
<dbReference type="Proteomes" id="UP000618460">
    <property type="component" value="Unassembled WGS sequence"/>
</dbReference>